<dbReference type="InterPro" id="IPR011011">
    <property type="entry name" value="Znf_FYVE_PHD"/>
</dbReference>
<dbReference type="PANTHER" id="PTHR47025:SF7">
    <property type="entry name" value="ACYL-COA N-ACYLTRANSFERASE WITH RING_FYVE_PHD-TYPE ZINC FINGER DOMAIN-CONTAINING PROTEIN"/>
    <property type="match status" value="1"/>
</dbReference>
<evidence type="ECO:0000256" key="7">
    <source>
        <dbReference type="SAM" id="MobiDB-lite"/>
    </source>
</evidence>
<dbReference type="Pfam" id="PF23209">
    <property type="entry name" value="IDM1_C"/>
    <property type="match status" value="1"/>
</dbReference>
<dbReference type="PROSITE" id="PS51186">
    <property type="entry name" value="GNAT"/>
    <property type="match status" value="1"/>
</dbReference>
<keyword evidence="5" id="KW-0539">Nucleus</keyword>
<dbReference type="GO" id="GO:0005634">
    <property type="term" value="C:nucleus"/>
    <property type="evidence" value="ECO:0007669"/>
    <property type="project" value="UniProtKB-SubCell"/>
</dbReference>
<sequence length="936" mass="103389">MGEEVSIDVVNGGSDVGIENGNGMRIESKRDHQWVDGEAEGEPCTKKQATEGLKDVKELEDSKEQPKEVSNDEMCSEVSDPNFSPKENASCFHTISSQKIEETVIDNQVETTASGNHGEITASDNHGDTTASDNQGETIASDNQGEASSTCSGNFSTERESLSEEEHGHNAIGEKGCHSQVVIENQSHASITGIRKITFKFSKKREDYNNQIFAAPAGQSVISSCGDGYNKLPHSSSSLEMELKTQNNIYAGSSLVNVKKLLSTGILEGARVKYVSTSGNRELSGIIRDWGYLCGCSTCIFSKVLSAHEFEMHAGSRSRHPNNHIFLENGNPIYRIIQELRTAPMDMLEEVIKRVAGSSVNELRFQNWKASLHQKIELPKADDSCSNKFLGVHNFNTSHYAKVIRKTDGPASSYVQNEPFEHRSYMDALEEQEDMINGPRVNFSSSVWEQRRYSEGCTKKRDNDLHRLLFLPKGLRDGTKLAYCAKGKDILGGYKQGNGIVCNHCNTEVSPSQFEAHAGWAAKRQPYRHICTSDGYTLHEIAMLLSKGQSIQNIASSNSDDMCAVCGDGGELIVCDGCPRAFHSVCLRLECIPTGHWHCPHCTERFSSSGRNGGESRSIIFRLNRVVKAPEYQPGGCVVCRLQDFSVDTFDERTVMLCDQCEKEFHVSCLRDVGLCDLKELPKDKWFCCSDCNGIYSTMQSLVLKGIEMFPASVLDAVNKKNLGHGLTVGAANSMQWRILSGKSRYPEHLSLLSRAAAIFRECFDPIVAKSGRDLIPVMVYGRNISGQEFGGMYCVVLIVKSVVVSAGLLRIFGKETAELPIVATSRDNRGKGYFRALFTCIEQLLVSMNVEKIVLPAAEDAESIWTKKLGFKKISDEQLAKYTRDLQLTIFKGTSMLEKKVQHDVNVQSTVVVKTSQMADASGTPVMEEEQQAAD</sequence>
<evidence type="ECO:0000259" key="8">
    <source>
        <dbReference type="PROSITE" id="PS50016"/>
    </source>
</evidence>
<reference evidence="10" key="1">
    <citation type="journal article" date="2016" name="Nat. Genet.">
        <title>A high-quality carrot genome assembly provides new insights into carotenoid accumulation and asterid genome evolution.</title>
        <authorList>
            <person name="Iorizzo M."/>
            <person name="Ellison S."/>
            <person name="Senalik D."/>
            <person name="Zeng P."/>
            <person name="Satapoomin P."/>
            <person name="Huang J."/>
            <person name="Bowman M."/>
            <person name="Iovene M."/>
            <person name="Sanseverino W."/>
            <person name="Cavagnaro P."/>
            <person name="Yildiz M."/>
            <person name="Macko-Podgorni A."/>
            <person name="Moranska E."/>
            <person name="Grzebelus E."/>
            <person name="Grzebelus D."/>
            <person name="Ashrafi H."/>
            <person name="Zheng Z."/>
            <person name="Cheng S."/>
            <person name="Spooner D."/>
            <person name="Van Deynze A."/>
            <person name="Simon P."/>
        </authorList>
    </citation>
    <scope>NUCLEOTIDE SEQUENCE</scope>
    <source>
        <tissue evidence="10">Leaf</tissue>
    </source>
</reference>
<name>A0AAF0WNI2_DAUCS</name>
<dbReference type="Proteomes" id="UP000077755">
    <property type="component" value="Chromosome 3"/>
</dbReference>
<keyword evidence="3 6" id="KW-0863">Zinc-finger</keyword>
<dbReference type="InterPro" id="IPR000182">
    <property type="entry name" value="GNAT_dom"/>
</dbReference>
<evidence type="ECO:0000313" key="11">
    <source>
        <dbReference type="Proteomes" id="UP000077755"/>
    </source>
</evidence>
<dbReference type="InterPro" id="IPR019786">
    <property type="entry name" value="Zinc_finger_PHD-type_CS"/>
</dbReference>
<dbReference type="GO" id="GO:0000977">
    <property type="term" value="F:RNA polymerase II transcription regulatory region sequence-specific DNA binding"/>
    <property type="evidence" value="ECO:0007669"/>
    <property type="project" value="TreeGrafter"/>
</dbReference>
<feature type="compositionally biased region" description="Polar residues" evidence="7">
    <location>
        <begin position="122"/>
        <end position="156"/>
    </location>
</feature>
<dbReference type="GO" id="GO:0008270">
    <property type="term" value="F:zinc ion binding"/>
    <property type="evidence" value="ECO:0007669"/>
    <property type="project" value="UniProtKB-KW"/>
</dbReference>
<dbReference type="PROSITE" id="PS01359">
    <property type="entry name" value="ZF_PHD_1"/>
    <property type="match status" value="2"/>
</dbReference>
<evidence type="ECO:0000256" key="1">
    <source>
        <dbReference type="ARBA" id="ARBA00004123"/>
    </source>
</evidence>
<dbReference type="InterPro" id="IPR016181">
    <property type="entry name" value="Acyl_CoA_acyltransferase"/>
</dbReference>
<feature type="compositionally biased region" description="Basic and acidic residues" evidence="7">
    <location>
        <begin position="43"/>
        <end position="70"/>
    </location>
</feature>
<accession>A0AAF0WNI2</accession>
<dbReference type="Gene3D" id="3.40.630.30">
    <property type="match status" value="1"/>
</dbReference>
<keyword evidence="11" id="KW-1185">Reference proteome</keyword>
<evidence type="ECO:0000256" key="6">
    <source>
        <dbReference type="PROSITE-ProRule" id="PRU00146"/>
    </source>
</evidence>
<evidence type="ECO:0000259" key="9">
    <source>
        <dbReference type="PROSITE" id="PS51186"/>
    </source>
</evidence>
<evidence type="ECO:0000256" key="5">
    <source>
        <dbReference type="ARBA" id="ARBA00023242"/>
    </source>
</evidence>
<feature type="domain" description="PHD-type" evidence="8">
    <location>
        <begin position="560"/>
        <end position="605"/>
    </location>
</feature>
<dbReference type="GO" id="GO:0042393">
    <property type="term" value="F:histone binding"/>
    <property type="evidence" value="ECO:0007669"/>
    <property type="project" value="TreeGrafter"/>
</dbReference>
<evidence type="ECO:0000256" key="3">
    <source>
        <dbReference type="ARBA" id="ARBA00022771"/>
    </source>
</evidence>
<feature type="compositionally biased region" description="Basic and acidic residues" evidence="7">
    <location>
        <begin position="26"/>
        <end position="35"/>
    </location>
</feature>
<dbReference type="EMBL" id="CP093345">
    <property type="protein sequence ID" value="WOG91210.1"/>
    <property type="molecule type" value="Genomic_DNA"/>
</dbReference>
<dbReference type="SMART" id="SM00249">
    <property type="entry name" value="PHD"/>
    <property type="match status" value="2"/>
</dbReference>
<dbReference type="InterPro" id="IPR013083">
    <property type="entry name" value="Znf_RING/FYVE/PHD"/>
</dbReference>
<proteinExistence type="predicted"/>
<reference evidence="10" key="2">
    <citation type="submission" date="2022-03" db="EMBL/GenBank/DDBJ databases">
        <title>Draft title - Genomic analysis of global carrot germplasm unveils the trajectory of domestication and the origin of high carotenoid orange carrot.</title>
        <authorList>
            <person name="Iorizzo M."/>
            <person name="Ellison S."/>
            <person name="Senalik D."/>
            <person name="Macko-Podgorni A."/>
            <person name="Grzebelus D."/>
            <person name="Bostan H."/>
            <person name="Rolling W."/>
            <person name="Curaba J."/>
            <person name="Simon P."/>
        </authorList>
    </citation>
    <scope>NUCLEOTIDE SEQUENCE</scope>
    <source>
        <tissue evidence="10">Leaf</tissue>
    </source>
</reference>
<gene>
    <name evidence="10" type="ORF">DCAR_0310458</name>
</gene>
<evidence type="ECO:0008006" key="12">
    <source>
        <dbReference type="Google" id="ProtNLM"/>
    </source>
</evidence>
<dbReference type="Pfam" id="PF00628">
    <property type="entry name" value="PHD"/>
    <property type="match status" value="1"/>
</dbReference>
<feature type="region of interest" description="Disordered" evidence="7">
    <location>
        <begin position="1"/>
        <end position="83"/>
    </location>
</feature>
<dbReference type="InterPro" id="IPR019787">
    <property type="entry name" value="Znf_PHD-finger"/>
</dbReference>
<evidence type="ECO:0000313" key="10">
    <source>
        <dbReference type="EMBL" id="WOG91210.1"/>
    </source>
</evidence>
<keyword evidence="2" id="KW-0479">Metal-binding</keyword>
<evidence type="ECO:0000256" key="2">
    <source>
        <dbReference type="ARBA" id="ARBA00022723"/>
    </source>
</evidence>
<dbReference type="InterPro" id="IPR056511">
    <property type="entry name" value="IDM1_C"/>
</dbReference>
<comment type="subcellular location">
    <subcellularLocation>
        <location evidence="1">Nucleus</location>
    </subcellularLocation>
</comment>
<feature type="compositionally biased region" description="Basic and acidic residues" evidence="7">
    <location>
        <begin position="157"/>
        <end position="168"/>
    </location>
</feature>
<dbReference type="GO" id="GO:0016747">
    <property type="term" value="F:acyltransferase activity, transferring groups other than amino-acyl groups"/>
    <property type="evidence" value="ECO:0007669"/>
    <property type="project" value="InterPro"/>
</dbReference>
<feature type="region of interest" description="Disordered" evidence="7">
    <location>
        <begin position="115"/>
        <end position="168"/>
    </location>
</feature>
<dbReference type="PROSITE" id="PS50016">
    <property type="entry name" value="ZF_PHD_2"/>
    <property type="match status" value="1"/>
</dbReference>
<dbReference type="AlphaFoldDB" id="A0AAF0WNI2"/>
<dbReference type="PANTHER" id="PTHR47025">
    <property type="entry name" value="AUTOIMMUNE REGULATOR"/>
    <property type="match status" value="1"/>
</dbReference>
<dbReference type="KEGG" id="dcr:108214539"/>
<dbReference type="Gene3D" id="3.30.40.10">
    <property type="entry name" value="Zinc/RING finger domain, C3HC4 (zinc finger)"/>
    <property type="match status" value="2"/>
</dbReference>
<organism evidence="10 11">
    <name type="scientific">Daucus carota subsp. sativus</name>
    <name type="common">Carrot</name>
    <dbReference type="NCBI Taxonomy" id="79200"/>
    <lineage>
        <taxon>Eukaryota</taxon>
        <taxon>Viridiplantae</taxon>
        <taxon>Streptophyta</taxon>
        <taxon>Embryophyta</taxon>
        <taxon>Tracheophyta</taxon>
        <taxon>Spermatophyta</taxon>
        <taxon>Magnoliopsida</taxon>
        <taxon>eudicotyledons</taxon>
        <taxon>Gunneridae</taxon>
        <taxon>Pentapetalae</taxon>
        <taxon>asterids</taxon>
        <taxon>campanulids</taxon>
        <taxon>Apiales</taxon>
        <taxon>Apiaceae</taxon>
        <taxon>Apioideae</taxon>
        <taxon>Scandiceae</taxon>
        <taxon>Daucinae</taxon>
        <taxon>Daucus</taxon>
        <taxon>Daucus sect. Daucus</taxon>
    </lineage>
</organism>
<protein>
    <recommendedName>
        <fullName evidence="12">PHD-type domain-containing protein</fullName>
    </recommendedName>
</protein>
<feature type="domain" description="N-acetyltransferase" evidence="9">
    <location>
        <begin position="744"/>
        <end position="902"/>
    </location>
</feature>
<dbReference type="GO" id="GO:0003682">
    <property type="term" value="F:chromatin binding"/>
    <property type="evidence" value="ECO:0007669"/>
    <property type="project" value="TreeGrafter"/>
</dbReference>
<dbReference type="Pfam" id="PF16135">
    <property type="entry name" value="TDBD"/>
    <property type="match status" value="2"/>
</dbReference>
<dbReference type="CDD" id="cd15539">
    <property type="entry name" value="PHD1_AIRE"/>
    <property type="match status" value="1"/>
</dbReference>
<dbReference type="SUPFAM" id="SSF55729">
    <property type="entry name" value="Acyl-CoA N-acyltransferases (Nat)"/>
    <property type="match status" value="1"/>
</dbReference>
<dbReference type="SUPFAM" id="SSF57903">
    <property type="entry name" value="FYVE/PHD zinc finger"/>
    <property type="match status" value="2"/>
</dbReference>
<dbReference type="InterPro" id="IPR032308">
    <property type="entry name" value="TDBD"/>
</dbReference>
<evidence type="ECO:0000256" key="4">
    <source>
        <dbReference type="ARBA" id="ARBA00022833"/>
    </source>
</evidence>
<dbReference type="GO" id="GO:0045944">
    <property type="term" value="P:positive regulation of transcription by RNA polymerase II"/>
    <property type="evidence" value="ECO:0007669"/>
    <property type="project" value="TreeGrafter"/>
</dbReference>
<dbReference type="InterPro" id="IPR001965">
    <property type="entry name" value="Znf_PHD"/>
</dbReference>
<keyword evidence="4" id="KW-0862">Zinc</keyword>